<evidence type="ECO:0000313" key="2">
    <source>
        <dbReference type="Proteomes" id="UP000283003"/>
    </source>
</evidence>
<reference evidence="1 2" key="1">
    <citation type="submission" date="2018-12" db="EMBL/GenBank/DDBJ databases">
        <title>Croceicoccus ponticola sp. nov., a lipolytic bacterium isolated from seawater.</title>
        <authorList>
            <person name="Yoon J.-H."/>
        </authorList>
    </citation>
    <scope>NUCLEOTIDE SEQUENCE [LARGE SCALE GENOMIC DNA]</scope>
    <source>
        <strain evidence="1 2">GM-16</strain>
    </source>
</reference>
<proteinExistence type="predicted"/>
<dbReference type="InterPro" id="IPR027266">
    <property type="entry name" value="TrmE/GcvT-like"/>
</dbReference>
<dbReference type="EMBL" id="RXOL01000013">
    <property type="protein sequence ID" value="RVQ64626.1"/>
    <property type="molecule type" value="Genomic_DNA"/>
</dbReference>
<accession>A0A437GTY9</accession>
<sequence>MIGAFGQYIASLPNAVLPSLAVTEWVDVSALAVMASASFAQQAGTQLADLPDGTHVLHTGIGHWLVLGQASDLNSLPSRLDGLATLFDQSAGFGILILDGRDAIRLLQKGIFVDLSRAFDSDTSCVVSVIAHVPVTVWRIASDRFGVAVPRSYAGSFWHWLEASAAADAIPLSTLG</sequence>
<dbReference type="Proteomes" id="UP000283003">
    <property type="component" value="Unassembled WGS sequence"/>
</dbReference>
<dbReference type="OrthoDB" id="7562825at2"/>
<dbReference type="Gene3D" id="3.30.1360.120">
    <property type="entry name" value="Probable tRNA modification gtpase trme, domain 1"/>
    <property type="match status" value="1"/>
</dbReference>
<gene>
    <name evidence="1" type="ORF">EKN06_15400</name>
</gene>
<organism evidence="1 2">
    <name type="scientific">Croceicoccus ponticola</name>
    <dbReference type="NCBI Taxonomy" id="2217664"/>
    <lineage>
        <taxon>Bacteria</taxon>
        <taxon>Pseudomonadati</taxon>
        <taxon>Pseudomonadota</taxon>
        <taxon>Alphaproteobacteria</taxon>
        <taxon>Sphingomonadales</taxon>
        <taxon>Erythrobacteraceae</taxon>
        <taxon>Croceicoccus</taxon>
    </lineage>
</organism>
<name>A0A437GTY9_9SPHN</name>
<keyword evidence="2" id="KW-1185">Reference proteome</keyword>
<comment type="caution">
    <text evidence="1">The sequence shown here is derived from an EMBL/GenBank/DDBJ whole genome shotgun (WGS) entry which is preliminary data.</text>
</comment>
<dbReference type="RefSeq" id="WP_127613798.1">
    <property type="nucleotide sequence ID" value="NZ_RXOL01000013.1"/>
</dbReference>
<evidence type="ECO:0000313" key="1">
    <source>
        <dbReference type="EMBL" id="RVQ64626.1"/>
    </source>
</evidence>
<dbReference type="SUPFAM" id="SSF103025">
    <property type="entry name" value="Folate-binding domain"/>
    <property type="match status" value="1"/>
</dbReference>
<protein>
    <recommendedName>
        <fullName evidence="3">Sarcosine oxidase subunit gamma</fullName>
    </recommendedName>
</protein>
<evidence type="ECO:0008006" key="3">
    <source>
        <dbReference type="Google" id="ProtNLM"/>
    </source>
</evidence>
<dbReference type="AlphaFoldDB" id="A0A437GTY9"/>